<evidence type="ECO:0000313" key="3">
    <source>
        <dbReference type="Proteomes" id="UP000077266"/>
    </source>
</evidence>
<dbReference type="Proteomes" id="UP000077266">
    <property type="component" value="Unassembled WGS sequence"/>
</dbReference>
<keyword evidence="3" id="KW-1185">Reference proteome</keyword>
<accession>A0A165DRL9</accession>
<feature type="region of interest" description="Disordered" evidence="1">
    <location>
        <begin position="194"/>
        <end position="218"/>
    </location>
</feature>
<sequence>MQRADAAHAEHAILQNSRRGWTATRTERRTTRGGVASRRRHRDAGARSGTDVAHFKTSPSARFERDGTSAARSGSDSHGRHIRLRRTRRIRMAQYRACNDLEYTTAYGTDALNVPRRGDSRGGLDSSERARVARRSVCSFAGAHQHLQDLALAWTTSQATRRGRWAWIPIPVAHEAEPLSDVLSAAQRDSWRARRHEGTGRFDRTDHDRTDPPCAMCG</sequence>
<feature type="compositionally biased region" description="Basic and acidic residues" evidence="1">
    <location>
        <begin position="1"/>
        <end position="11"/>
    </location>
</feature>
<feature type="region of interest" description="Disordered" evidence="1">
    <location>
        <begin position="1"/>
        <end position="85"/>
    </location>
</feature>
<reference evidence="2 3" key="1">
    <citation type="journal article" date="2016" name="Mol. Biol. Evol.">
        <title>Comparative Genomics of Early-Diverging Mushroom-Forming Fungi Provides Insights into the Origins of Lignocellulose Decay Capabilities.</title>
        <authorList>
            <person name="Nagy L.G."/>
            <person name="Riley R."/>
            <person name="Tritt A."/>
            <person name="Adam C."/>
            <person name="Daum C."/>
            <person name="Floudas D."/>
            <person name="Sun H."/>
            <person name="Yadav J.S."/>
            <person name="Pangilinan J."/>
            <person name="Larsson K.H."/>
            <person name="Matsuura K."/>
            <person name="Barry K."/>
            <person name="Labutti K."/>
            <person name="Kuo R."/>
            <person name="Ohm R.A."/>
            <person name="Bhattacharya S.S."/>
            <person name="Shirouzu T."/>
            <person name="Yoshinaga Y."/>
            <person name="Martin F.M."/>
            <person name="Grigoriev I.V."/>
            <person name="Hibbett D.S."/>
        </authorList>
    </citation>
    <scope>NUCLEOTIDE SEQUENCE [LARGE SCALE GENOMIC DNA]</scope>
    <source>
        <strain evidence="2 3">HHB12029</strain>
    </source>
</reference>
<proteinExistence type="predicted"/>
<name>A0A165DRL9_EXIGL</name>
<dbReference type="InParanoid" id="A0A165DRL9"/>
<evidence type="ECO:0000256" key="1">
    <source>
        <dbReference type="SAM" id="MobiDB-lite"/>
    </source>
</evidence>
<dbReference type="AlphaFoldDB" id="A0A165DRL9"/>
<protein>
    <submittedName>
        <fullName evidence="2">Uncharacterized protein</fullName>
    </submittedName>
</protein>
<dbReference type="EMBL" id="KV426196">
    <property type="protein sequence ID" value="KZV85195.1"/>
    <property type="molecule type" value="Genomic_DNA"/>
</dbReference>
<feature type="compositionally biased region" description="Basic and acidic residues" evidence="1">
    <location>
        <begin position="194"/>
        <end position="211"/>
    </location>
</feature>
<organism evidence="2 3">
    <name type="scientific">Exidia glandulosa HHB12029</name>
    <dbReference type="NCBI Taxonomy" id="1314781"/>
    <lineage>
        <taxon>Eukaryota</taxon>
        <taxon>Fungi</taxon>
        <taxon>Dikarya</taxon>
        <taxon>Basidiomycota</taxon>
        <taxon>Agaricomycotina</taxon>
        <taxon>Agaricomycetes</taxon>
        <taxon>Auriculariales</taxon>
        <taxon>Exidiaceae</taxon>
        <taxon>Exidia</taxon>
    </lineage>
</organism>
<gene>
    <name evidence="2" type="ORF">EXIGLDRAFT_263185</name>
</gene>
<evidence type="ECO:0000313" key="2">
    <source>
        <dbReference type="EMBL" id="KZV85195.1"/>
    </source>
</evidence>